<comment type="caution">
    <text evidence="1">The sequence shown here is derived from an EMBL/GenBank/DDBJ whole genome shotgun (WGS) entry which is preliminary data.</text>
</comment>
<accession>A0AAN4ZGY0</accession>
<evidence type="ECO:0000313" key="2">
    <source>
        <dbReference type="Proteomes" id="UP001328107"/>
    </source>
</evidence>
<reference evidence="2" key="1">
    <citation type="submission" date="2022-10" db="EMBL/GenBank/DDBJ databases">
        <title>Genome assembly of Pristionchus species.</title>
        <authorList>
            <person name="Yoshida K."/>
            <person name="Sommer R.J."/>
        </authorList>
    </citation>
    <scope>NUCLEOTIDE SEQUENCE [LARGE SCALE GENOMIC DNA]</scope>
    <source>
        <strain evidence="2">RS5460</strain>
    </source>
</reference>
<dbReference type="Proteomes" id="UP001328107">
    <property type="component" value="Unassembled WGS sequence"/>
</dbReference>
<protein>
    <submittedName>
        <fullName evidence="1">Uncharacterized protein</fullName>
    </submittedName>
</protein>
<keyword evidence="2" id="KW-1185">Reference proteome</keyword>
<feature type="non-terminal residue" evidence="1">
    <location>
        <position position="337"/>
    </location>
</feature>
<dbReference type="EMBL" id="BTRK01000003">
    <property type="protein sequence ID" value="GMR40606.1"/>
    <property type="molecule type" value="Genomic_DNA"/>
</dbReference>
<organism evidence="1 2">
    <name type="scientific">Pristionchus mayeri</name>
    <dbReference type="NCBI Taxonomy" id="1317129"/>
    <lineage>
        <taxon>Eukaryota</taxon>
        <taxon>Metazoa</taxon>
        <taxon>Ecdysozoa</taxon>
        <taxon>Nematoda</taxon>
        <taxon>Chromadorea</taxon>
        <taxon>Rhabditida</taxon>
        <taxon>Rhabditina</taxon>
        <taxon>Diplogasteromorpha</taxon>
        <taxon>Diplogasteroidea</taxon>
        <taxon>Neodiplogasteridae</taxon>
        <taxon>Pristionchus</taxon>
    </lineage>
</organism>
<gene>
    <name evidence="1" type="ORF">PMAYCL1PPCAC_10801</name>
</gene>
<sequence length="337" mass="36013">ILVLLLFLPSLIYAENCGNCDGVWEQIAREKQMDEDYHGCRSCLSEITRSKDACPPKGYDCSEEWPLTTNVLTPEEGCRCSEVTCAGKAKLAVNGEIVASKIRCNNSEWTTKGEQLVDPVVCAKSCEKGVCSDGNSRANSKDFRPLKVARADDQNSCAIGTCMPDNGMAIINDNGTPVGPLTDVTKVTCTGDGEWKAEDDERYKYVMCNISPCGPGKCPAFVDGPGMADGVVKPLQIKSNEGSCATATCPPGSDFVEMSADGDVLKILSTGELTCQNTGVWLTDSAFDVPYVMCSSCQSGCNSFPFSTTKFTADGSLMTLEPAIRGVCSYSCPTDNN</sequence>
<evidence type="ECO:0000313" key="1">
    <source>
        <dbReference type="EMBL" id="GMR40606.1"/>
    </source>
</evidence>
<proteinExistence type="predicted"/>
<feature type="non-terminal residue" evidence="1">
    <location>
        <position position="1"/>
    </location>
</feature>
<dbReference type="AlphaFoldDB" id="A0AAN4ZGY0"/>
<name>A0AAN4ZGY0_9BILA</name>